<dbReference type="AlphaFoldDB" id="A0A557XT88"/>
<gene>
    <name evidence="9" type="ORF">FPZ47_12660</name>
</gene>
<feature type="region of interest" description="Disordered" evidence="7">
    <location>
        <begin position="353"/>
        <end position="385"/>
    </location>
</feature>
<dbReference type="Pfam" id="PF00069">
    <property type="entry name" value="Pkinase"/>
    <property type="match status" value="1"/>
</dbReference>
<feature type="domain" description="Protein kinase" evidence="8">
    <location>
        <begin position="12"/>
        <end position="272"/>
    </location>
</feature>
<evidence type="ECO:0000256" key="3">
    <source>
        <dbReference type="ARBA" id="ARBA00022679"/>
    </source>
</evidence>
<keyword evidence="10" id="KW-1185">Reference proteome</keyword>
<dbReference type="InterPro" id="IPR000719">
    <property type="entry name" value="Prot_kinase_dom"/>
</dbReference>
<dbReference type="SMART" id="SM00220">
    <property type="entry name" value="S_TKc"/>
    <property type="match status" value="1"/>
</dbReference>
<feature type="region of interest" description="Disordered" evidence="7">
    <location>
        <begin position="523"/>
        <end position="547"/>
    </location>
</feature>
<dbReference type="InterPro" id="IPR011009">
    <property type="entry name" value="Kinase-like_dom_sf"/>
</dbReference>
<evidence type="ECO:0000256" key="6">
    <source>
        <dbReference type="ARBA" id="ARBA00022840"/>
    </source>
</evidence>
<dbReference type="Proteomes" id="UP000320513">
    <property type="component" value="Unassembled WGS sequence"/>
</dbReference>
<feature type="compositionally biased region" description="Gly residues" evidence="7">
    <location>
        <begin position="296"/>
        <end position="306"/>
    </location>
</feature>
<organism evidence="9 10">
    <name type="scientific">Mycobacterium helveticum</name>
    <dbReference type="NCBI Taxonomy" id="2592811"/>
    <lineage>
        <taxon>Bacteria</taxon>
        <taxon>Bacillati</taxon>
        <taxon>Actinomycetota</taxon>
        <taxon>Actinomycetes</taxon>
        <taxon>Mycobacteriales</taxon>
        <taxon>Mycobacteriaceae</taxon>
        <taxon>Mycobacterium</taxon>
    </lineage>
</organism>
<evidence type="ECO:0000259" key="8">
    <source>
        <dbReference type="PROSITE" id="PS50011"/>
    </source>
</evidence>
<dbReference type="GO" id="GO:0005524">
    <property type="term" value="F:ATP binding"/>
    <property type="evidence" value="ECO:0007669"/>
    <property type="project" value="UniProtKB-KW"/>
</dbReference>
<evidence type="ECO:0000256" key="4">
    <source>
        <dbReference type="ARBA" id="ARBA00022741"/>
    </source>
</evidence>
<feature type="region of interest" description="Disordered" evidence="7">
    <location>
        <begin position="272"/>
        <end position="320"/>
    </location>
</feature>
<dbReference type="OrthoDB" id="4702250at2"/>
<dbReference type="CDD" id="cd14014">
    <property type="entry name" value="STKc_PknB_like"/>
    <property type="match status" value="1"/>
</dbReference>
<keyword evidence="2 9" id="KW-0723">Serine/threonine-protein kinase</keyword>
<evidence type="ECO:0000313" key="10">
    <source>
        <dbReference type="Proteomes" id="UP000320513"/>
    </source>
</evidence>
<keyword evidence="3" id="KW-0808">Transferase</keyword>
<feature type="compositionally biased region" description="Low complexity" evidence="7">
    <location>
        <begin position="527"/>
        <end position="537"/>
    </location>
</feature>
<reference evidence="9 10" key="1">
    <citation type="submission" date="2019-07" db="EMBL/GenBank/DDBJ databases">
        <title>New Mycobacterium species.</title>
        <authorList>
            <person name="Tortoli E."/>
            <person name="Ghielmetti G."/>
            <person name="Friedel U."/>
            <person name="Trovato A."/>
        </authorList>
    </citation>
    <scope>NUCLEOTIDE SEQUENCE [LARGE SCALE GENOMIC DNA]</scope>
    <source>
        <strain evidence="9 10">16-83</strain>
    </source>
</reference>
<evidence type="ECO:0000256" key="7">
    <source>
        <dbReference type="SAM" id="MobiDB-lite"/>
    </source>
</evidence>
<name>A0A557XT88_9MYCO</name>
<protein>
    <recommendedName>
        <fullName evidence="1">non-specific serine/threonine protein kinase</fullName>
        <ecNumber evidence="1">2.7.11.1</ecNumber>
    </recommendedName>
</protein>
<feature type="compositionally biased region" description="Low complexity" evidence="7">
    <location>
        <begin position="367"/>
        <end position="379"/>
    </location>
</feature>
<evidence type="ECO:0000256" key="5">
    <source>
        <dbReference type="ARBA" id="ARBA00022777"/>
    </source>
</evidence>
<comment type="caution">
    <text evidence="9">The sequence shown here is derived from an EMBL/GenBank/DDBJ whole genome shotgun (WGS) entry which is preliminary data.</text>
</comment>
<dbReference type="EMBL" id="VMQU01000045">
    <property type="protein sequence ID" value="TVS89163.1"/>
    <property type="molecule type" value="Genomic_DNA"/>
</dbReference>
<keyword evidence="4" id="KW-0547">Nucleotide-binding</keyword>
<evidence type="ECO:0000256" key="1">
    <source>
        <dbReference type="ARBA" id="ARBA00012513"/>
    </source>
</evidence>
<dbReference type="EC" id="2.7.11.1" evidence="1"/>
<keyword evidence="5 9" id="KW-0418">Kinase</keyword>
<dbReference type="PROSITE" id="PS50011">
    <property type="entry name" value="PROTEIN_KINASE_DOM"/>
    <property type="match status" value="1"/>
</dbReference>
<proteinExistence type="predicted"/>
<dbReference type="RefSeq" id="WP_144951840.1">
    <property type="nucleotide sequence ID" value="NZ_VMQU01000045.1"/>
</dbReference>
<evidence type="ECO:0000313" key="9">
    <source>
        <dbReference type="EMBL" id="TVS89163.1"/>
    </source>
</evidence>
<dbReference type="PANTHER" id="PTHR43289:SF6">
    <property type="entry name" value="SERINE_THREONINE-PROTEIN KINASE NEKL-3"/>
    <property type="match status" value="1"/>
</dbReference>
<keyword evidence="6" id="KW-0067">ATP-binding</keyword>
<dbReference type="PANTHER" id="PTHR43289">
    <property type="entry name" value="MITOGEN-ACTIVATED PROTEIN KINASE KINASE KINASE 20-RELATED"/>
    <property type="match status" value="1"/>
</dbReference>
<sequence>MALLSGATFAGYLVARRLGSGATGTVYLAQDPRSSRWQALKVLSPELSRDGEFRRRFHAETPTASGLYHPHIVRVNDRAEFEGQLWVAMDYVDGINAAQLMAGRFPAVSPVGEALAVVNALAEALDYAHQRGLLHRNVKPANVFLTGRDEGEPRILLSDFGIAGPSAYAAPEQLPGSDIDGRADQYALAATAFHLLTGAPLAAGAPPRLSDQRPELARLDGVFARALAVRAADRFARCTDFADAANEQAGLGPGDRGPEAVLVADYPAHAWPESDDASGGVPAADAAGGARPVAGAWGGRPAGFSGGDPPATSPARATSTVPARRGLRKAVLRVVAVALVAGLVALGLVVGRKTQPAPGQGVGRTPSPSAAAGGTRTAAPPVPLDGTYSLDVERTKQTYNYVADPQPPDVTTWWAFRSSCEPQSCTATATRLDDARHLRALSPGAPLFLAYGDGRWQSSPVDVRFPCIGSDGLRQKQTATLVLTLQPQSRGDFSGEETLTVQTNECGQRSAVIRIPAVASPHGGVPPGVTVPDPAGVEPVPSGTPHP</sequence>
<evidence type="ECO:0000256" key="2">
    <source>
        <dbReference type="ARBA" id="ARBA00022527"/>
    </source>
</evidence>
<dbReference type="GO" id="GO:0004674">
    <property type="term" value="F:protein serine/threonine kinase activity"/>
    <property type="evidence" value="ECO:0007669"/>
    <property type="project" value="UniProtKB-KW"/>
</dbReference>
<accession>A0A557XT88</accession>
<dbReference type="Gene3D" id="3.30.200.20">
    <property type="entry name" value="Phosphorylase Kinase, domain 1"/>
    <property type="match status" value="1"/>
</dbReference>
<dbReference type="Gene3D" id="1.10.510.10">
    <property type="entry name" value="Transferase(Phosphotransferase) domain 1"/>
    <property type="match status" value="1"/>
</dbReference>
<dbReference type="SUPFAM" id="SSF56112">
    <property type="entry name" value="Protein kinase-like (PK-like)"/>
    <property type="match status" value="1"/>
</dbReference>
<feature type="compositionally biased region" description="Low complexity" evidence="7">
    <location>
        <begin position="277"/>
        <end position="295"/>
    </location>
</feature>